<dbReference type="EMBL" id="CP025334">
    <property type="protein sequence ID" value="AZT98319.1"/>
    <property type="molecule type" value="Genomic_DNA"/>
</dbReference>
<proteinExistence type="predicted"/>
<evidence type="ECO:0000313" key="7">
    <source>
        <dbReference type="Proteomes" id="UP000217881"/>
    </source>
</evidence>
<evidence type="ECO:0000313" key="9">
    <source>
        <dbReference type="Proteomes" id="UP000282731"/>
    </source>
</evidence>
<keyword evidence="8" id="KW-1185">Reference proteome</keyword>
<accession>A0A1D7W759</accession>
<evidence type="ECO:0000313" key="1">
    <source>
        <dbReference type="EMBL" id="AOP54822.1"/>
    </source>
</evidence>
<name>A0A1D7W759_BREAU</name>
<evidence type="ECO:0000313" key="4">
    <source>
        <dbReference type="EMBL" id="PCC54047.1"/>
    </source>
</evidence>
<dbReference type="Proteomes" id="UP000234525">
    <property type="component" value="Unassembled WGS sequence"/>
</dbReference>
<accession>A0A2H1HWP1</accession>
<dbReference type="Proteomes" id="UP000282731">
    <property type="component" value="Chromosome"/>
</dbReference>
<reference evidence="8" key="5">
    <citation type="submission" date="2017-03" db="EMBL/GenBank/DDBJ databases">
        <authorList>
            <person name="Monnet C."/>
        </authorList>
    </citation>
    <scope>NUCLEOTIDE SEQUENCE [LARGE SCALE GENOMIC DNA]</scope>
    <source>
        <strain evidence="8">ATCC 9175</strain>
    </source>
</reference>
<reference evidence="9 10" key="7">
    <citation type="submission" date="2019-01" db="EMBL/GenBank/DDBJ databases">
        <title>Comparative genomic analysis of Brevibacterium aurantiacum sheds light on its evolution and its adaptation to smear-ripened cheeses.</title>
        <authorList>
            <person name="Moineau S."/>
        </authorList>
    </citation>
    <scope>NUCLEOTIDE SEQUENCE [LARGE SCALE GENOMIC DNA]</scope>
    <source>
        <strain evidence="2 10">SMQ-1417</strain>
        <strain evidence="3 9">SMQ-1420</strain>
    </source>
</reference>
<sequence length="119" mass="14156">MTEYSRPEWLSRYQDFKSLCSDVCGEFIRFYLTTGCDQISYTHSQNTEGLPTYSCRLSSDDGAVLLLPLDDWRERMDEVPELVRAWLVEHSDLKGFKPSESHYQGDRYWFEKWQLANPW</sequence>
<dbReference type="PATRIC" id="fig|1703.10.peg.3226"/>
<protein>
    <submittedName>
        <fullName evidence="1">Uncharacterized protein</fullName>
    </submittedName>
</protein>
<dbReference type="Proteomes" id="UP000217881">
    <property type="component" value="Unassembled WGS sequence"/>
</dbReference>
<reference evidence="4 7" key="3">
    <citation type="journal article" date="2017" name="Elife">
        <title>Extensive horizontal gene transfer in cheese-associated bacteria.</title>
        <authorList>
            <person name="Bonham K.S."/>
            <person name="Wolfe B.E."/>
            <person name="Dutton R.J."/>
        </authorList>
    </citation>
    <scope>NUCLEOTIDE SEQUENCE [LARGE SCALE GENOMIC DNA]</scope>
    <source>
        <strain evidence="4 7">738_8</strain>
    </source>
</reference>
<dbReference type="EMBL" id="CP025330">
    <property type="protein sequence ID" value="AZT94530.1"/>
    <property type="molecule type" value="Genomic_DNA"/>
</dbReference>
<dbReference type="KEGG" id="blin:BLSMQ_3120"/>
<gene>
    <name evidence="5" type="ORF">BAUR9175_00526</name>
    <name evidence="1" type="ORF">BLSMQ_3120</name>
    <name evidence="4" type="ORF">CIK59_09795</name>
    <name evidence="2" type="ORF">CXR23_16405</name>
    <name evidence="3" type="ORF">CXR27_15990</name>
</gene>
<reference evidence="5" key="4">
    <citation type="submission" date="2017-03" db="EMBL/GenBank/DDBJ databases">
        <authorList>
            <person name="Afonso C.L."/>
            <person name="Miller P.J."/>
            <person name="Scott M.A."/>
            <person name="Spackman E."/>
            <person name="Goraichik I."/>
            <person name="Dimitrov K.M."/>
            <person name="Suarez D.L."/>
            <person name="Swayne D.E."/>
        </authorList>
    </citation>
    <scope>NUCLEOTIDE SEQUENCE [LARGE SCALE GENOMIC DNA]</scope>
    <source>
        <strain evidence="5">ATCC 9175</strain>
    </source>
</reference>
<evidence type="ECO:0000313" key="6">
    <source>
        <dbReference type="Proteomes" id="UP000094793"/>
    </source>
</evidence>
<reference evidence="6" key="2">
    <citation type="submission" date="2016-09" db="EMBL/GenBank/DDBJ databases">
        <title>Complete Genome Sequence of Brevibacterium linens SMQ-1335.</title>
        <authorList>
            <person name="de Melo A.G."/>
            <person name="Labrie S.J."/>
            <person name="Dumaresq J."/>
            <person name="Roberts R.J."/>
            <person name="Tremblay D.M."/>
            <person name="Moineau S."/>
        </authorList>
    </citation>
    <scope>NUCLEOTIDE SEQUENCE [LARGE SCALE GENOMIC DNA]</scope>
    <source>
        <strain evidence="6">SMQ-1335</strain>
    </source>
</reference>
<accession>A0A2A3ZR92</accession>
<reference evidence="9 10" key="6">
    <citation type="submission" date="2017-12" db="EMBL/GenBank/DDBJ databases">
        <authorList>
            <person name="Levesque S."/>
        </authorList>
    </citation>
    <scope>NUCLEOTIDE SEQUENCE [LARGE SCALE GENOMIC DNA]</scope>
    <source>
        <strain evidence="2 10">SMQ-1417</strain>
        <strain evidence="3 9">SMQ-1420</strain>
    </source>
</reference>
<dbReference type="AlphaFoldDB" id="A0A1D7W759"/>
<dbReference type="EMBL" id="NRHA01000011">
    <property type="protein sequence ID" value="PCC54047.1"/>
    <property type="molecule type" value="Genomic_DNA"/>
</dbReference>
<evidence type="ECO:0000313" key="3">
    <source>
        <dbReference type="EMBL" id="AZT98319.1"/>
    </source>
</evidence>
<dbReference type="GeneID" id="60907394"/>
<evidence type="ECO:0000313" key="8">
    <source>
        <dbReference type="Proteomes" id="UP000234525"/>
    </source>
</evidence>
<evidence type="ECO:0000313" key="5">
    <source>
        <dbReference type="EMBL" id="SMX67280.1"/>
    </source>
</evidence>
<dbReference type="RefSeq" id="WP_069600789.1">
    <property type="nucleotide sequence ID" value="NZ_BJME01000004.1"/>
</dbReference>
<dbReference type="Proteomes" id="UP000094793">
    <property type="component" value="Chromosome"/>
</dbReference>
<dbReference type="EMBL" id="FXZB01000003">
    <property type="protein sequence ID" value="SMX67280.1"/>
    <property type="molecule type" value="Genomic_DNA"/>
</dbReference>
<dbReference type="Proteomes" id="UP000283000">
    <property type="component" value="Chromosome"/>
</dbReference>
<dbReference type="EMBL" id="CP017150">
    <property type="protein sequence ID" value="AOP54822.1"/>
    <property type="molecule type" value="Genomic_DNA"/>
</dbReference>
<evidence type="ECO:0000313" key="10">
    <source>
        <dbReference type="Proteomes" id="UP000283000"/>
    </source>
</evidence>
<organism evidence="1 6">
    <name type="scientific">Brevibacterium aurantiacum</name>
    <dbReference type="NCBI Taxonomy" id="273384"/>
    <lineage>
        <taxon>Bacteria</taxon>
        <taxon>Bacillati</taxon>
        <taxon>Actinomycetota</taxon>
        <taxon>Actinomycetes</taxon>
        <taxon>Micrococcales</taxon>
        <taxon>Brevibacteriaceae</taxon>
        <taxon>Brevibacterium</taxon>
    </lineage>
</organism>
<dbReference type="OrthoDB" id="4803184at2"/>
<evidence type="ECO:0000313" key="2">
    <source>
        <dbReference type="EMBL" id="AZT94530.1"/>
    </source>
</evidence>
<reference evidence="1" key="1">
    <citation type="submission" date="2016-09" db="EMBL/GenBank/DDBJ databases">
        <title>Complete Genome Sequence of Brevibacterium aurantiacum SMQ-1335.</title>
        <authorList>
            <person name="de Melo A.G."/>
            <person name="Labrie S.J."/>
            <person name="Dumaresq J."/>
            <person name="Roberts R.J."/>
            <person name="Tremblay D.M."/>
            <person name="Moineau S."/>
        </authorList>
    </citation>
    <scope>NUCLEOTIDE SEQUENCE</scope>
    <source>
        <strain evidence="1">SMQ-1335</strain>
    </source>
</reference>